<dbReference type="AlphaFoldDB" id="A0A2V4I7E5"/>
<dbReference type="Pfam" id="PF01370">
    <property type="entry name" value="Epimerase"/>
    <property type="match status" value="1"/>
</dbReference>
<dbReference type="Proteomes" id="UP000247620">
    <property type="component" value="Unassembled WGS sequence"/>
</dbReference>
<dbReference type="RefSeq" id="WP_110698083.1">
    <property type="nucleotide sequence ID" value="NZ_QJRO01000002.1"/>
</dbReference>
<organism evidence="2 3">
    <name type="scientific">Pseudomonas soli</name>
    <dbReference type="NCBI Taxonomy" id="1306993"/>
    <lineage>
        <taxon>Bacteria</taxon>
        <taxon>Pseudomonadati</taxon>
        <taxon>Pseudomonadota</taxon>
        <taxon>Gammaproteobacteria</taxon>
        <taxon>Pseudomonadales</taxon>
        <taxon>Pseudomonadaceae</taxon>
        <taxon>Pseudomonas</taxon>
    </lineage>
</organism>
<dbReference type="InterPro" id="IPR050177">
    <property type="entry name" value="Lipid_A_modif_metabolic_enz"/>
</dbReference>
<proteinExistence type="predicted"/>
<dbReference type="CDD" id="cd05232">
    <property type="entry name" value="UDP_G4E_4_SDR_e"/>
    <property type="match status" value="1"/>
</dbReference>
<sequence length="321" mass="34178">MTAGTVFMTGASGFVGQALLRRLLDDGVAVTAAVRDGGTVTDPRADRFVFASLTDDSDWQAGLAGREVLIHAAARVHVMNDREADPLAAFRRVNVDGTLALAHAAVAAGVKRFIFISSIKVNGESTSNRGPYCADDVPAPRDPYGISKLEAEQALLALGRESGLEIVIIRPVLVYGPGVKANFRAMMRWVNRGLPLPLGLIDNRRSLVALDNLVDLIATCRLHPAAAGEVFLVSDGEDLSTSALLRRMAAALGKPSRLLPVPVACLRLGASLLGKRGVAERLCGSLQVDIDKTLDLLDWTPPLAVDEALKVTARQFQDGSR</sequence>
<evidence type="ECO:0000313" key="2">
    <source>
        <dbReference type="EMBL" id="PYB85429.1"/>
    </source>
</evidence>
<dbReference type="InterPro" id="IPR036291">
    <property type="entry name" value="NAD(P)-bd_dom_sf"/>
</dbReference>
<evidence type="ECO:0000313" key="3">
    <source>
        <dbReference type="Proteomes" id="UP000247620"/>
    </source>
</evidence>
<gene>
    <name evidence="2" type="ORF">DMX07_05395</name>
</gene>
<comment type="caution">
    <text evidence="2">The sequence shown here is derived from an EMBL/GenBank/DDBJ whole genome shotgun (WGS) entry which is preliminary data.</text>
</comment>
<protein>
    <submittedName>
        <fullName evidence="2">NAD-dependent dehydratase</fullName>
    </submittedName>
</protein>
<dbReference type="EMBL" id="QJRO01000002">
    <property type="protein sequence ID" value="PYB85429.1"/>
    <property type="molecule type" value="Genomic_DNA"/>
</dbReference>
<name>A0A2V4I7E5_9PSED</name>
<dbReference type="Gene3D" id="3.40.50.720">
    <property type="entry name" value="NAD(P)-binding Rossmann-like Domain"/>
    <property type="match status" value="1"/>
</dbReference>
<dbReference type="SUPFAM" id="SSF51735">
    <property type="entry name" value="NAD(P)-binding Rossmann-fold domains"/>
    <property type="match status" value="1"/>
</dbReference>
<dbReference type="PANTHER" id="PTHR43245">
    <property type="entry name" value="BIFUNCTIONAL POLYMYXIN RESISTANCE PROTEIN ARNA"/>
    <property type="match status" value="1"/>
</dbReference>
<dbReference type="InterPro" id="IPR001509">
    <property type="entry name" value="Epimerase_deHydtase"/>
</dbReference>
<accession>A0A2V4I7E5</accession>
<feature type="domain" description="NAD-dependent epimerase/dehydratase" evidence="1">
    <location>
        <begin position="6"/>
        <end position="231"/>
    </location>
</feature>
<dbReference type="PANTHER" id="PTHR43245:SF58">
    <property type="entry name" value="BLL5923 PROTEIN"/>
    <property type="match status" value="1"/>
</dbReference>
<evidence type="ECO:0000259" key="1">
    <source>
        <dbReference type="Pfam" id="PF01370"/>
    </source>
</evidence>
<reference evidence="2 3" key="1">
    <citation type="submission" date="2018-06" db="EMBL/GenBank/DDBJ databases">
        <title>Pseudomonas diversity within urban Lake Michigan freshwaters.</title>
        <authorList>
            <person name="Batrich M."/>
            <person name="Hatzopoulos T."/>
            <person name="Putonti C."/>
        </authorList>
    </citation>
    <scope>NUCLEOTIDE SEQUENCE [LARGE SCALE GENOMIC DNA]</scope>
    <source>
        <strain evidence="2 3">LBp-160603</strain>
    </source>
</reference>